<dbReference type="SUPFAM" id="SSF48452">
    <property type="entry name" value="TPR-like"/>
    <property type="match status" value="1"/>
</dbReference>
<sequence length="256" mass="29787">MRRTLNFIFFLIILSSCNDNSASKEDQQNALELNNAASEFLMNGEISKAEKFYSKASKLDPENIDYNYALIGIFIQRKEFDRAHETLESLPESNKETPYYFQTKGYIFEKAGKLQKAQLNYKKAYKLTDPIKVKEETDLMPLIGFLMLETLAGEKDKAVNRINKVLQSSWLTNSNKEYLETFRNEFEYYSGKGNSDFEQKKDLTLCTKNIDSLEKVLKQRHINISGTSQTNEKYDKIYISKKYEKGLKNLKTKICE</sequence>
<dbReference type="EMBL" id="JBHUOJ010000002">
    <property type="protein sequence ID" value="MFD2831797.1"/>
    <property type="molecule type" value="Genomic_DNA"/>
</dbReference>
<dbReference type="PROSITE" id="PS51257">
    <property type="entry name" value="PROKAR_LIPOPROTEIN"/>
    <property type="match status" value="1"/>
</dbReference>
<name>A0ABW5X0H0_9FLAO</name>
<gene>
    <name evidence="2" type="ORF">ACFSYS_00765</name>
</gene>
<feature type="repeat" description="TPR" evidence="1">
    <location>
        <begin position="30"/>
        <end position="63"/>
    </location>
</feature>
<dbReference type="SMART" id="SM00028">
    <property type="entry name" value="TPR"/>
    <property type="match status" value="2"/>
</dbReference>
<organism evidence="2 3">
    <name type="scientific">Christiangramia antarctica</name>
    <dbReference type="NCBI Taxonomy" id="2058158"/>
    <lineage>
        <taxon>Bacteria</taxon>
        <taxon>Pseudomonadati</taxon>
        <taxon>Bacteroidota</taxon>
        <taxon>Flavobacteriia</taxon>
        <taxon>Flavobacteriales</taxon>
        <taxon>Flavobacteriaceae</taxon>
        <taxon>Christiangramia</taxon>
    </lineage>
</organism>
<protein>
    <submittedName>
        <fullName evidence="2">Tetratricopeptide repeat protein</fullName>
    </submittedName>
</protein>
<dbReference type="InterPro" id="IPR019734">
    <property type="entry name" value="TPR_rpt"/>
</dbReference>
<keyword evidence="1" id="KW-0802">TPR repeat</keyword>
<dbReference type="Gene3D" id="1.25.40.10">
    <property type="entry name" value="Tetratricopeptide repeat domain"/>
    <property type="match status" value="1"/>
</dbReference>
<dbReference type="InterPro" id="IPR011990">
    <property type="entry name" value="TPR-like_helical_dom_sf"/>
</dbReference>
<comment type="caution">
    <text evidence="2">The sequence shown here is derived from an EMBL/GenBank/DDBJ whole genome shotgun (WGS) entry which is preliminary data.</text>
</comment>
<accession>A0ABW5X0H0</accession>
<dbReference type="Proteomes" id="UP001597438">
    <property type="component" value="Unassembled WGS sequence"/>
</dbReference>
<reference evidence="3" key="1">
    <citation type="journal article" date="2019" name="Int. J. Syst. Evol. Microbiol.">
        <title>The Global Catalogue of Microorganisms (GCM) 10K type strain sequencing project: providing services to taxonomists for standard genome sequencing and annotation.</title>
        <authorList>
            <consortium name="The Broad Institute Genomics Platform"/>
            <consortium name="The Broad Institute Genome Sequencing Center for Infectious Disease"/>
            <person name="Wu L."/>
            <person name="Ma J."/>
        </authorList>
    </citation>
    <scope>NUCLEOTIDE SEQUENCE [LARGE SCALE GENOMIC DNA]</scope>
    <source>
        <strain evidence="3">KCTC 52925</strain>
    </source>
</reference>
<keyword evidence="3" id="KW-1185">Reference proteome</keyword>
<dbReference type="Pfam" id="PF14559">
    <property type="entry name" value="TPR_19"/>
    <property type="match status" value="1"/>
</dbReference>
<evidence type="ECO:0000256" key="1">
    <source>
        <dbReference type="PROSITE-ProRule" id="PRU00339"/>
    </source>
</evidence>
<dbReference type="PROSITE" id="PS50005">
    <property type="entry name" value="TPR"/>
    <property type="match status" value="1"/>
</dbReference>
<dbReference type="RefSeq" id="WP_251743159.1">
    <property type="nucleotide sequence ID" value="NZ_JBHUOJ010000002.1"/>
</dbReference>
<evidence type="ECO:0000313" key="2">
    <source>
        <dbReference type="EMBL" id="MFD2831797.1"/>
    </source>
</evidence>
<evidence type="ECO:0000313" key="3">
    <source>
        <dbReference type="Proteomes" id="UP001597438"/>
    </source>
</evidence>
<proteinExistence type="predicted"/>